<keyword evidence="2" id="KW-1185">Reference proteome</keyword>
<proteinExistence type="predicted"/>
<evidence type="ECO:0000313" key="2">
    <source>
        <dbReference type="Proteomes" id="UP000199034"/>
    </source>
</evidence>
<evidence type="ECO:0008006" key="3">
    <source>
        <dbReference type="Google" id="ProtNLM"/>
    </source>
</evidence>
<dbReference type="EMBL" id="FMZM01000009">
    <property type="protein sequence ID" value="SDD61787.1"/>
    <property type="molecule type" value="Genomic_DNA"/>
</dbReference>
<organism evidence="1 2">
    <name type="scientific">Nocardioides lianchengensis</name>
    <dbReference type="NCBI Taxonomy" id="1045774"/>
    <lineage>
        <taxon>Bacteria</taxon>
        <taxon>Bacillati</taxon>
        <taxon>Actinomycetota</taxon>
        <taxon>Actinomycetes</taxon>
        <taxon>Propionibacteriales</taxon>
        <taxon>Nocardioidaceae</taxon>
        <taxon>Nocardioides</taxon>
    </lineage>
</organism>
<sequence>MDECELTRRANVGRRRRLLGARLVLVALLVACSGTPDPGPGPVRPERRVVVAVQEPPDEVQTWPWLDSRLPRRVPASISGLTRLADDPPGRATVVYHPAERVPEPVDGWASETLLLHGIDGRWRVLPMDELGLDDAIWPGHDTYGAGSLSPDGRWWAGRSRAGVVLLDLGTGRGEIVGARRWVSEVQWRDDSRSLVVALGDRPRTELLDLSGRRSTLSFRSGEASAADDGRWWSGRATDDGRWESIEWLDGTQVSHGAVELPELRRSQSEQQLVGVEVAGGRGLLTLQRSPYRTLDLVVVGVSTPELLAHLHLNARNRRAFRDGEWLDPETVLLQWGPGLVAWRPLEGTFARVMDVDLPRDGFASLDVATDLAR</sequence>
<gene>
    <name evidence="1" type="ORF">SAMN05421872_109199</name>
</gene>
<dbReference type="STRING" id="1045774.SAMN05421872_109199"/>
<dbReference type="SUPFAM" id="SSF82171">
    <property type="entry name" value="DPP6 N-terminal domain-like"/>
    <property type="match status" value="1"/>
</dbReference>
<evidence type="ECO:0000313" key="1">
    <source>
        <dbReference type="EMBL" id="SDD61787.1"/>
    </source>
</evidence>
<dbReference type="Proteomes" id="UP000199034">
    <property type="component" value="Unassembled WGS sequence"/>
</dbReference>
<dbReference type="AlphaFoldDB" id="A0A1G6W996"/>
<protein>
    <recommendedName>
        <fullName evidence="3">WD40-like Beta Propeller Repeat</fullName>
    </recommendedName>
</protein>
<accession>A0A1G6W996</accession>
<name>A0A1G6W996_9ACTN</name>
<reference evidence="1 2" key="1">
    <citation type="submission" date="2016-10" db="EMBL/GenBank/DDBJ databases">
        <authorList>
            <person name="de Groot N.N."/>
        </authorList>
    </citation>
    <scope>NUCLEOTIDE SEQUENCE [LARGE SCALE GENOMIC DNA]</scope>
    <source>
        <strain evidence="1 2">CGMCC 4.6858</strain>
    </source>
</reference>